<comment type="subcellular location">
    <subcellularLocation>
        <location evidence="1">Secreted</location>
    </subcellularLocation>
</comment>
<comment type="caution">
    <text evidence="6">The sequence shown here is derived from an EMBL/GenBank/DDBJ whole genome shotgun (WGS) entry which is preliminary data.</text>
</comment>
<evidence type="ECO:0000256" key="4">
    <source>
        <dbReference type="SAM" id="SignalP"/>
    </source>
</evidence>
<evidence type="ECO:0000313" key="6">
    <source>
        <dbReference type="EMBL" id="ORX71103.1"/>
    </source>
</evidence>
<keyword evidence="7" id="KW-1185">Reference proteome</keyword>
<reference evidence="6 7" key="1">
    <citation type="submission" date="2016-07" db="EMBL/GenBank/DDBJ databases">
        <title>Pervasive Adenine N6-methylation of Active Genes in Fungi.</title>
        <authorList>
            <consortium name="DOE Joint Genome Institute"/>
            <person name="Mondo S.J."/>
            <person name="Dannebaum R.O."/>
            <person name="Kuo R.C."/>
            <person name="Labutti K."/>
            <person name="Haridas S."/>
            <person name="Kuo A."/>
            <person name="Salamov A."/>
            <person name="Ahrendt S.R."/>
            <person name="Lipzen A."/>
            <person name="Sullivan W."/>
            <person name="Andreopoulos W.B."/>
            <person name="Clum A."/>
            <person name="Lindquist E."/>
            <person name="Daum C."/>
            <person name="Ramamoorthy G.K."/>
            <person name="Gryganskyi A."/>
            <person name="Culley D."/>
            <person name="Magnuson J.K."/>
            <person name="James T.Y."/>
            <person name="O'Malley M.A."/>
            <person name="Stajich J.E."/>
            <person name="Spatafora J.W."/>
            <person name="Visel A."/>
            <person name="Grigoriev I.V."/>
        </authorList>
    </citation>
    <scope>NUCLEOTIDE SEQUENCE [LARGE SCALE GENOMIC DNA]</scope>
    <source>
        <strain evidence="6 7">ATCC 12442</strain>
    </source>
</reference>
<dbReference type="OrthoDB" id="5538063at2759"/>
<evidence type="ECO:0000256" key="1">
    <source>
        <dbReference type="ARBA" id="ARBA00004613"/>
    </source>
</evidence>
<gene>
    <name evidence="6" type="ORF">DL89DRAFT_282591</name>
</gene>
<feature type="signal peptide" evidence="4">
    <location>
        <begin position="1"/>
        <end position="20"/>
    </location>
</feature>
<accession>A0A1Y1WC46</accession>
<dbReference type="EMBL" id="MCFD01000004">
    <property type="protein sequence ID" value="ORX71103.1"/>
    <property type="molecule type" value="Genomic_DNA"/>
</dbReference>
<dbReference type="GO" id="GO:0005576">
    <property type="term" value="C:extracellular region"/>
    <property type="evidence" value="ECO:0007669"/>
    <property type="project" value="UniProtKB-SubCell"/>
</dbReference>
<keyword evidence="2" id="KW-0964">Secreted</keyword>
<evidence type="ECO:0000256" key="3">
    <source>
        <dbReference type="ARBA" id="ARBA00022729"/>
    </source>
</evidence>
<dbReference type="GeneID" id="63806345"/>
<dbReference type="InterPro" id="IPR055372">
    <property type="entry name" value="CBM96"/>
</dbReference>
<dbReference type="Proteomes" id="UP000193922">
    <property type="component" value="Unassembled WGS sequence"/>
</dbReference>
<dbReference type="RefSeq" id="XP_040744618.1">
    <property type="nucleotide sequence ID" value="XM_040889697.1"/>
</dbReference>
<keyword evidence="3 4" id="KW-0732">Signal</keyword>
<feature type="chain" id="PRO_5013231516" description="Carbohydrate-binding module family 96 domain-containing protein" evidence="4">
    <location>
        <begin position="21"/>
        <end position="188"/>
    </location>
</feature>
<organism evidence="6 7">
    <name type="scientific">Linderina pennispora</name>
    <dbReference type="NCBI Taxonomy" id="61395"/>
    <lineage>
        <taxon>Eukaryota</taxon>
        <taxon>Fungi</taxon>
        <taxon>Fungi incertae sedis</taxon>
        <taxon>Zoopagomycota</taxon>
        <taxon>Kickxellomycotina</taxon>
        <taxon>Kickxellomycetes</taxon>
        <taxon>Kickxellales</taxon>
        <taxon>Kickxellaceae</taxon>
        <taxon>Linderina</taxon>
    </lineage>
</organism>
<feature type="domain" description="Carbohydrate-binding module family 96" evidence="5">
    <location>
        <begin position="62"/>
        <end position="178"/>
    </location>
</feature>
<name>A0A1Y1WC46_9FUNG</name>
<dbReference type="AlphaFoldDB" id="A0A1Y1WC46"/>
<proteinExistence type="predicted"/>
<dbReference type="Pfam" id="PF24517">
    <property type="entry name" value="CBM96"/>
    <property type="match status" value="1"/>
</dbReference>
<protein>
    <recommendedName>
        <fullName evidence="5">Carbohydrate-binding module family 96 domain-containing protein</fullName>
    </recommendedName>
</protein>
<evidence type="ECO:0000256" key="2">
    <source>
        <dbReference type="ARBA" id="ARBA00022525"/>
    </source>
</evidence>
<sequence length="188" mass="20128">MYSSIFSLVATLFVVSLVSATAIRTGVAHDSTITYNARLCNGSRPCASIAKGLQRTLGTFDMDGSQDRVLLRFQLPVDSRTIVSCTLNVPVPISAPVGHYTLSISATDNNWAEDTVSGISKSRNGTDVGSVVIFNSQQLPRSVLVTSACQRFAENNTLSMFVTSDGKQVSFNSLESGSPDIFSLDVSY</sequence>
<evidence type="ECO:0000313" key="7">
    <source>
        <dbReference type="Proteomes" id="UP000193922"/>
    </source>
</evidence>
<evidence type="ECO:0000259" key="5">
    <source>
        <dbReference type="Pfam" id="PF24517"/>
    </source>
</evidence>